<dbReference type="EMBL" id="JAHQIW010007501">
    <property type="protein sequence ID" value="KAJ1374985.1"/>
    <property type="molecule type" value="Genomic_DNA"/>
</dbReference>
<proteinExistence type="predicted"/>
<organism evidence="1 2">
    <name type="scientific">Parelaphostrongylus tenuis</name>
    <name type="common">Meningeal worm</name>
    <dbReference type="NCBI Taxonomy" id="148309"/>
    <lineage>
        <taxon>Eukaryota</taxon>
        <taxon>Metazoa</taxon>
        <taxon>Ecdysozoa</taxon>
        <taxon>Nematoda</taxon>
        <taxon>Chromadorea</taxon>
        <taxon>Rhabditida</taxon>
        <taxon>Rhabditina</taxon>
        <taxon>Rhabditomorpha</taxon>
        <taxon>Strongyloidea</taxon>
        <taxon>Metastrongylidae</taxon>
        <taxon>Parelaphostrongylus</taxon>
    </lineage>
</organism>
<dbReference type="Proteomes" id="UP001196413">
    <property type="component" value="Unassembled WGS sequence"/>
</dbReference>
<reference evidence="1" key="1">
    <citation type="submission" date="2021-06" db="EMBL/GenBank/DDBJ databases">
        <title>Parelaphostrongylus tenuis whole genome reference sequence.</title>
        <authorList>
            <person name="Garwood T.J."/>
            <person name="Larsen P.A."/>
            <person name="Fountain-Jones N.M."/>
            <person name="Garbe J.R."/>
            <person name="Macchietto M.G."/>
            <person name="Kania S.A."/>
            <person name="Gerhold R.W."/>
            <person name="Richards J.E."/>
            <person name="Wolf T.M."/>
        </authorList>
    </citation>
    <scope>NUCLEOTIDE SEQUENCE</scope>
    <source>
        <strain evidence="1">MNPRO001-30</strain>
        <tissue evidence="1">Meninges</tissue>
    </source>
</reference>
<sequence>MLISHRCEIRFVVIAKRSFIQRNHGASVEQQDEQLNEILDLDDAEEQVIKEDIVTATALLVSKCLENVALIRSIKN</sequence>
<evidence type="ECO:0000313" key="1">
    <source>
        <dbReference type="EMBL" id="KAJ1374985.1"/>
    </source>
</evidence>
<name>A0AAD5RF54_PARTN</name>
<keyword evidence="2" id="KW-1185">Reference proteome</keyword>
<protein>
    <submittedName>
        <fullName evidence="1">Uncharacterized protein</fullName>
    </submittedName>
</protein>
<dbReference type="AlphaFoldDB" id="A0AAD5RF54"/>
<gene>
    <name evidence="1" type="ORF">KIN20_038204</name>
</gene>
<evidence type="ECO:0000313" key="2">
    <source>
        <dbReference type="Proteomes" id="UP001196413"/>
    </source>
</evidence>
<comment type="caution">
    <text evidence="1">The sequence shown here is derived from an EMBL/GenBank/DDBJ whole genome shotgun (WGS) entry which is preliminary data.</text>
</comment>
<accession>A0AAD5RF54</accession>